<protein>
    <submittedName>
        <fullName evidence="6">Cardiotrophin like cytokine factor 1</fullName>
    </submittedName>
</protein>
<reference evidence="6" key="2">
    <citation type="submission" date="2025-09" db="UniProtKB">
        <authorList>
            <consortium name="Ensembl"/>
        </authorList>
    </citation>
    <scope>IDENTIFICATION</scope>
</reference>
<evidence type="ECO:0000256" key="4">
    <source>
        <dbReference type="ARBA" id="ARBA00022525"/>
    </source>
</evidence>
<dbReference type="Proteomes" id="UP000675900">
    <property type="component" value="Unassembled WGS sequence"/>
</dbReference>
<evidence type="ECO:0000313" key="7">
    <source>
        <dbReference type="Proteomes" id="UP000675900"/>
    </source>
</evidence>
<dbReference type="GeneTree" id="ENSGT00510000048856"/>
<evidence type="ECO:0000256" key="1">
    <source>
        <dbReference type="ARBA" id="ARBA00004613"/>
    </source>
</evidence>
<dbReference type="GO" id="GO:0097058">
    <property type="term" value="C:CRLF-CLCF1 complex"/>
    <property type="evidence" value="ECO:0007669"/>
    <property type="project" value="TreeGrafter"/>
</dbReference>
<feature type="signal peptide" evidence="5">
    <location>
        <begin position="1"/>
        <end position="25"/>
    </location>
</feature>
<evidence type="ECO:0000313" key="6">
    <source>
        <dbReference type="Ensembl" id="ENSPTIP00000006478.1"/>
    </source>
</evidence>
<evidence type="ECO:0000256" key="3">
    <source>
        <dbReference type="ARBA" id="ARBA00022514"/>
    </source>
</evidence>
<dbReference type="GO" id="GO:0097059">
    <property type="term" value="C:CNTFR-CLCF1 complex"/>
    <property type="evidence" value="ECO:0007669"/>
    <property type="project" value="TreeGrafter"/>
</dbReference>
<sequence>MPAGDSWGMLACLCAVLWHLPAVPALNRTGDPGPGPSIQKTYDLTRYLEHQLRSLAGTYPLPGTEPTRAPGPAHSDFLQKMDDFWLLKELQTWLWRSAKDFNRLKKKTQPPPAAVTLHLEAHGF</sequence>
<dbReference type="PANTHER" id="PTHR21353">
    <property type="match status" value="1"/>
</dbReference>
<dbReference type="GO" id="GO:0005125">
    <property type="term" value="F:cytokine activity"/>
    <property type="evidence" value="ECO:0007669"/>
    <property type="project" value="UniProtKB-KW"/>
</dbReference>
<dbReference type="GO" id="GO:0005615">
    <property type="term" value="C:extracellular space"/>
    <property type="evidence" value="ECO:0007669"/>
    <property type="project" value="UniProtKB-KW"/>
</dbReference>
<keyword evidence="3" id="KW-0202">Cytokine</keyword>
<proteinExistence type="inferred from homology"/>
<dbReference type="GO" id="GO:0007259">
    <property type="term" value="P:cell surface receptor signaling pathway via JAK-STAT"/>
    <property type="evidence" value="ECO:0007669"/>
    <property type="project" value="TreeGrafter"/>
</dbReference>
<reference evidence="6" key="1">
    <citation type="submission" date="2025-08" db="UniProtKB">
        <authorList>
            <consortium name="Ensembl"/>
        </authorList>
    </citation>
    <scope>IDENTIFICATION</scope>
</reference>
<dbReference type="SUPFAM" id="SSF47266">
    <property type="entry name" value="4-helical cytokines"/>
    <property type="match status" value="1"/>
</dbReference>
<keyword evidence="5" id="KW-0732">Signal</keyword>
<evidence type="ECO:0000256" key="2">
    <source>
        <dbReference type="ARBA" id="ARBA00007432"/>
    </source>
</evidence>
<comment type="similarity">
    <text evidence="2">Belongs to the IL-6 superfamily.</text>
</comment>
<evidence type="ECO:0000256" key="5">
    <source>
        <dbReference type="SAM" id="SignalP"/>
    </source>
</evidence>
<feature type="chain" id="PRO_5046139254" evidence="5">
    <location>
        <begin position="26"/>
        <end position="124"/>
    </location>
</feature>
<keyword evidence="4" id="KW-0964">Secreted</keyword>
<keyword evidence="7" id="KW-1185">Reference proteome</keyword>
<accession>A0A8C9M4Y6</accession>
<dbReference type="GO" id="GO:0030890">
    <property type="term" value="P:positive regulation of B cell proliferation"/>
    <property type="evidence" value="ECO:0007669"/>
    <property type="project" value="TreeGrafter"/>
</dbReference>
<dbReference type="InterPro" id="IPR009079">
    <property type="entry name" value="4_helix_cytokine-like_core"/>
</dbReference>
<dbReference type="Ensembl" id="ENSPTIT00000010301.1">
    <property type="protein sequence ID" value="ENSPTIP00000006478.1"/>
    <property type="gene ID" value="ENSPTIG00000008383.1"/>
</dbReference>
<comment type="subcellular location">
    <subcellularLocation>
        <location evidence="1">Secreted</location>
    </subcellularLocation>
</comment>
<organism evidence="6 7">
    <name type="scientific">Panthera tigris altaica</name>
    <name type="common">Siberian tiger</name>
    <dbReference type="NCBI Taxonomy" id="74533"/>
    <lineage>
        <taxon>Eukaryota</taxon>
        <taxon>Metazoa</taxon>
        <taxon>Chordata</taxon>
        <taxon>Craniata</taxon>
        <taxon>Vertebrata</taxon>
        <taxon>Euteleostomi</taxon>
        <taxon>Mammalia</taxon>
        <taxon>Eutheria</taxon>
        <taxon>Laurasiatheria</taxon>
        <taxon>Carnivora</taxon>
        <taxon>Feliformia</taxon>
        <taxon>Felidae</taxon>
        <taxon>Pantherinae</taxon>
        <taxon>Panthera</taxon>
    </lineage>
</organism>
<dbReference type="PANTHER" id="PTHR21353:SF7">
    <property type="entry name" value="CARDIOTROPHIN-LIKE CYTOKINE FACTOR 1"/>
    <property type="match status" value="1"/>
</dbReference>
<gene>
    <name evidence="6" type="primary">CLCF1</name>
</gene>
<dbReference type="AlphaFoldDB" id="A0A8C9M4Y6"/>
<name>A0A8C9M4Y6_PANTA</name>
<dbReference type="Gene3D" id="1.20.1250.10">
    <property type="match status" value="1"/>
</dbReference>
<dbReference type="InterPro" id="IPR010681">
    <property type="entry name" value="PRF/CT"/>
</dbReference>